<dbReference type="InterPro" id="IPR003582">
    <property type="entry name" value="ShKT_dom"/>
</dbReference>
<feature type="domain" description="ShKT" evidence="4">
    <location>
        <begin position="28"/>
        <end position="68"/>
    </location>
</feature>
<sequence length="120" mass="12930">TTQIFGTLPNPGFDKINKLISATVNSTCVDLINPLTGIPDCPFKSYFCTNTNYTAVMTQQCPRTCGFCGSNTNTTITCVDQTNAATGISECSSLRSLLQQYNLPASHENVLLPVDSVLQD</sequence>
<keyword evidence="1" id="KW-0732">Signal</keyword>
<evidence type="ECO:0000259" key="4">
    <source>
        <dbReference type="PROSITE" id="PS51670"/>
    </source>
</evidence>
<feature type="non-terminal residue" evidence="5">
    <location>
        <position position="1"/>
    </location>
</feature>
<dbReference type="AlphaFoldDB" id="A0AAV5VUT1"/>
<dbReference type="EMBL" id="BTSY01000004">
    <property type="protein sequence ID" value="GMT23491.1"/>
    <property type="molecule type" value="Genomic_DNA"/>
</dbReference>
<keyword evidence="6" id="KW-1185">Reference proteome</keyword>
<dbReference type="Pfam" id="PF01549">
    <property type="entry name" value="ShK"/>
    <property type="match status" value="1"/>
</dbReference>
<dbReference type="PANTHER" id="PTHR46219">
    <property type="entry name" value="PROTEIN CBG11138"/>
    <property type="match status" value="1"/>
</dbReference>
<feature type="non-terminal residue" evidence="5">
    <location>
        <position position="120"/>
    </location>
</feature>
<comment type="caution">
    <text evidence="3">Lacks conserved residue(s) required for the propagation of feature annotation.</text>
</comment>
<dbReference type="PANTHER" id="PTHR46219:SF5">
    <property type="entry name" value="SHKT DOMAIN-CONTAINING PROTEIN"/>
    <property type="match status" value="1"/>
</dbReference>
<comment type="caution">
    <text evidence="5">The sequence shown here is derived from an EMBL/GenBank/DDBJ whole genome shotgun (WGS) entry which is preliminary data.</text>
</comment>
<dbReference type="FunFam" id="1.10.10.1940:FF:000002">
    <property type="entry name" value="PHAryngeal gland Toxin-related"/>
    <property type="match status" value="1"/>
</dbReference>
<evidence type="ECO:0000256" key="3">
    <source>
        <dbReference type="PROSITE-ProRule" id="PRU01005"/>
    </source>
</evidence>
<accession>A0AAV5VUT1</accession>
<evidence type="ECO:0000313" key="5">
    <source>
        <dbReference type="EMBL" id="GMT23491.1"/>
    </source>
</evidence>
<reference evidence="5" key="1">
    <citation type="submission" date="2023-10" db="EMBL/GenBank/DDBJ databases">
        <title>Genome assembly of Pristionchus species.</title>
        <authorList>
            <person name="Yoshida K."/>
            <person name="Sommer R.J."/>
        </authorList>
    </citation>
    <scope>NUCLEOTIDE SEQUENCE</scope>
    <source>
        <strain evidence="5">RS5133</strain>
    </source>
</reference>
<name>A0AAV5VUT1_9BILA</name>
<evidence type="ECO:0000256" key="1">
    <source>
        <dbReference type="ARBA" id="ARBA00022729"/>
    </source>
</evidence>
<gene>
    <name evidence="5" type="ORF">PFISCL1PPCAC_14788</name>
</gene>
<evidence type="ECO:0000313" key="6">
    <source>
        <dbReference type="Proteomes" id="UP001432322"/>
    </source>
</evidence>
<keyword evidence="2" id="KW-1015">Disulfide bond</keyword>
<dbReference type="SMART" id="SM00254">
    <property type="entry name" value="ShKT"/>
    <property type="match status" value="1"/>
</dbReference>
<proteinExistence type="predicted"/>
<dbReference type="PROSITE" id="PS51670">
    <property type="entry name" value="SHKT"/>
    <property type="match status" value="1"/>
</dbReference>
<evidence type="ECO:0000256" key="2">
    <source>
        <dbReference type="ARBA" id="ARBA00023157"/>
    </source>
</evidence>
<dbReference type="Proteomes" id="UP001432322">
    <property type="component" value="Unassembled WGS sequence"/>
</dbReference>
<organism evidence="5 6">
    <name type="scientific">Pristionchus fissidentatus</name>
    <dbReference type="NCBI Taxonomy" id="1538716"/>
    <lineage>
        <taxon>Eukaryota</taxon>
        <taxon>Metazoa</taxon>
        <taxon>Ecdysozoa</taxon>
        <taxon>Nematoda</taxon>
        <taxon>Chromadorea</taxon>
        <taxon>Rhabditida</taxon>
        <taxon>Rhabditina</taxon>
        <taxon>Diplogasteromorpha</taxon>
        <taxon>Diplogasteroidea</taxon>
        <taxon>Neodiplogasteridae</taxon>
        <taxon>Pristionchus</taxon>
    </lineage>
</organism>
<protein>
    <recommendedName>
        <fullName evidence="4">ShKT domain-containing protein</fullName>
    </recommendedName>
</protein>
<dbReference type="Gene3D" id="1.10.10.1940">
    <property type="match status" value="1"/>
</dbReference>